<organism evidence="1 2">
    <name type="scientific">Thiomicrospira aerophila AL3</name>
    <dbReference type="NCBI Taxonomy" id="717772"/>
    <lineage>
        <taxon>Bacteria</taxon>
        <taxon>Pseudomonadati</taxon>
        <taxon>Pseudomonadota</taxon>
        <taxon>Gammaproteobacteria</taxon>
        <taxon>Thiotrichales</taxon>
        <taxon>Piscirickettsiaceae</taxon>
        <taxon>Thiomicrospira</taxon>
    </lineage>
</organism>
<proteinExistence type="predicted"/>
<dbReference type="KEGG" id="tao:THIAE_01590"/>
<name>W0DUE9_9GAMM</name>
<protein>
    <submittedName>
        <fullName evidence="1">Uncharacterized protein</fullName>
    </submittedName>
</protein>
<dbReference type="InParanoid" id="W0DUE9"/>
<dbReference type="EMBL" id="CP007030">
    <property type="protein sequence ID" value="AHF02180.1"/>
    <property type="molecule type" value="Genomic_DNA"/>
</dbReference>
<dbReference type="HOGENOM" id="CLU_3123750_0_0_6"/>
<evidence type="ECO:0000313" key="2">
    <source>
        <dbReference type="Proteomes" id="UP000005380"/>
    </source>
</evidence>
<dbReference type="Proteomes" id="UP000005380">
    <property type="component" value="Chromosome"/>
</dbReference>
<accession>W0DUE9</accession>
<dbReference type="STRING" id="717772.THIAE_01590"/>
<evidence type="ECO:0000313" key="1">
    <source>
        <dbReference type="EMBL" id="AHF02180.1"/>
    </source>
</evidence>
<dbReference type="AlphaFoldDB" id="W0DUE9"/>
<gene>
    <name evidence="1" type="ORF">THIAE_01590</name>
</gene>
<keyword evidence="2" id="KW-1185">Reference proteome</keyword>
<reference evidence="1 2" key="1">
    <citation type="submission" date="2013-12" db="EMBL/GenBank/DDBJ databases">
        <authorList>
            <consortium name="DOE Joint Genome Institute"/>
            <person name="Kappler U."/>
            <person name="Huntemann M."/>
            <person name="Han J."/>
            <person name="Chen A."/>
            <person name="Kyrpides N."/>
            <person name="Mavromatis K."/>
            <person name="Markowitz V."/>
            <person name="Palaniappan K."/>
            <person name="Ivanova N."/>
            <person name="Schaumberg A."/>
            <person name="Pati A."/>
            <person name="Liolios K."/>
            <person name="Nordberg H.P."/>
            <person name="Cantor M.N."/>
            <person name="Hua S.X."/>
            <person name="Woyke T."/>
        </authorList>
    </citation>
    <scope>NUCLEOTIDE SEQUENCE [LARGE SCALE GENOMIC DNA]</scope>
    <source>
        <strain evidence="2">AL2</strain>
    </source>
</reference>
<sequence length="50" mass="5654">MLGSNRRKIYYCLIILRLAHPKTLIEKLNGVIGWLSAHFASAQQSNEQGI</sequence>